<evidence type="ECO:0000256" key="1">
    <source>
        <dbReference type="SAM" id="MobiDB-lite"/>
    </source>
</evidence>
<sequence>MEYVKSFFAGATRHHYWILAVVVIILPIWAWQNMAAATTSIIDQRKNAIVEAENKVQNISGPNQNWIENAEKLNEVNEAQQQASIEKLFRSQQLDLTWPASVASIVEEKEFQYRQQFNDLEVRRHFAGTLGSGGKRLDDGYKKEIDKLVESLEPYDPFTKSGNIFLNPETVLQRYPNSDDWLSPSGAMPSDLQIWDSLEDLSLQASLVEAIRNINSSAISIGKAPIKQIQQIQLLGGSISDFRDPAGYEDVDINQSGGGGGDIDQRVLERIGASGKSNISKGAVARIRDEEITKANAKDDTPAKSVARTAVEGNLAGFDPSTQFGMPHLDPESDQFKQQEKQKTAADTSQEDDGRRGGGLSAEDRARLAALREATTQEAAPELDKVSIDTATFVPRKETRYIDIDDTKEFVTRGFYIEVTMDHRKLPELIGNLTNMKYPTVIARVQAVSRKHNQSELATRSQGSGSIRRSRDEDEENEEASPSPTGTSKAPGVATGSVETDILSNPYLADVAIAGYMAVFKLETMLDKLNTQEEVPADQEENQPGELNRALPATNRNGRD</sequence>
<dbReference type="AlphaFoldDB" id="A0A518CML2"/>
<gene>
    <name evidence="3" type="ORF">Pla110_21640</name>
</gene>
<keyword evidence="4" id="KW-1185">Reference proteome</keyword>
<evidence type="ECO:0000256" key="2">
    <source>
        <dbReference type="SAM" id="Phobius"/>
    </source>
</evidence>
<feature type="compositionally biased region" description="Basic and acidic residues" evidence="1">
    <location>
        <begin position="329"/>
        <end position="344"/>
    </location>
</feature>
<dbReference type="OrthoDB" id="277244at2"/>
<dbReference type="Proteomes" id="UP000317178">
    <property type="component" value="Chromosome"/>
</dbReference>
<keyword evidence="2" id="KW-0472">Membrane</keyword>
<feature type="region of interest" description="Disordered" evidence="1">
    <location>
        <begin position="450"/>
        <end position="494"/>
    </location>
</feature>
<feature type="region of interest" description="Disordered" evidence="1">
    <location>
        <begin position="531"/>
        <end position="560"/>
    </location>
</feature>
<accession>A0A518CML2</accession>
<evidence type="ECO:0000313" key="3">
    <source>
        <dbReference type="EMBL" id="QDU80434.1"/>
    </source>
</evidence>
<dbReference type="EMBL" id="CP036281">
    <property type="protein sequence ID" value="QDU80434.1"/>
    <property type="molecule type" value="Genomic_DNA"/>
</dbReference>
<keyword evidence="2" id="KW-1133">Transmembrane helix</keyword>
<keyword evidence="2" id="KW-0812">Transmembrane</keyword>
<reference evidence="3 4" key="1">
    <citation type="submission" date="2019-02" db="EMBL/GenBank/DDBJ databases">
        <title>Deep-cultivation of Planctomycetes and their phenomic and genomic characterization uncovers novel biology.</title>
        <authorList>
            <person name="Wiegand S."/>
            <person name="Jogler M."/>
            <person name="Boedeker C."/>
            <person name="Pinto D."/>
            <person name="Vollmers J."/>
            <person name="Rivas-Marin E."/>
            <person name="Kohn T."/>
            <person name="Peeters S.H."/>
            <person name="Heuer A."/>
            <person name="Rast P."/>
            <person name="Oberbeckmann S."/>
            <person name="Bunk B."/>
            <person name="Jeske O."/>
            <person name="Meyerdierks A."/>
            <person name="Storesund J.E."/>
            <person name="Kallscheuer N."/>
            <person name="Luecker S."/>
            <person name="Lage O.M."/>
            <person name="Pohl T."/>
            <person name="Merkel B.J."/>
            <person name="Hornburger P."/>
            <person name="Mueller R.-W."/>
            <person name="Bruemmer F."/>
            <person name="Labrenz M."/>
            <person name="Spormann A.M."/>
            <person name="Op den Camp H."/>
            <person name="Overmann J."/>
            <person name="Amann R."/>
            <person name="Jetten M.S.M."/>
            <person name="Mascher T."/>
            <person name="Medema M.H."/>
            <person name="Devos D.P."/>
            <person name="Kaster A.-K."/>
            <person name="Ovreas L."/>
            <person name="Rohde M."/>
            <person name="Galperin M.Y."/>
            <person name="Jogler C."/>
        </authorList>
    </citation>
    <scope>NUCLEOTIDE SEQUENCE [LARGE SCALE GENOMIC DNA]</scope>
    <source>
        <strain evidence="3 4">Pla110</strain>
    </source>
</reference>
<feature type="compositionally biased region" description="Basic and acidic residues" evidence="1">
    <location>
        <begin position="352"/>
        <end position="361"/>
    </location>
</feature>
<name>A0A518CML2_9PLAN</name>
<feature type="transmembrane region" description="Helical" evidence="2">
    <location>
        <begin position="15"/>
        <end position="32"/>
    </location>
</feature>
<dbReference type="KEGG" id="plon:Pla110_21640"/>
<proteinExistence type="predicted"/>
<feature type="region of interest" description="Disordered" evidence="1">
    <location>
        <begin position="316"/>
        <end position="361"/>
    </location>
</feature>
<protein>
    <submittedName>
        <fullName evidence="3">Uncharacterized protein</fullName>
    </submittedName>
</protein>
<organism evidence="3 4">
    <name type="scientific">Polystyrenella longa</name>
    <dbReference type="NCBI Taxonomy" id="2528007"/>
    <lineage>
        <taxon>Bacteria</taxon>
        <taxon>Pseudomonadati</taxon>
        <taxon>Planctomycetota</taxon>
        <taxon>Planctomycetia</taxon>
        <taxon>Planctomycetales</taxon>
        <taxon>Planctomycetaceae</taxon>
        <taxon>Polystyrenella</taxon>
    </lineage>
</organism>
<evidence type="ECO:0000313" key="4">
    <source>
        <dbReference type="Proteomes" id="UP000317178"/>
    </source>
</evidence>
<dbReference type="RefSeq" id="WP_144995715.1">
    <property type="nucleotide sequence ID" value="NZ_CP036281.1"/>
</dbReference>